<dbReference type="PANTHER" id="PTHR31953">
    <property type="entry name" value="BETA-FRUCTOFURANOSIDASE, INSOLUBLE ISOENZYME CWINV1-RELATED"/>
    <property type="match status" value="1"/>
</dbReference>
<dbReference type="InterPro" id="IPR023296">
    <property type="entry name" value="Glyco_hydro_beta-prop_sf"/>
</dbReference>
<dbReference type="VEuPathDB" id="TriTrypDB:LDHU3_35.0780"/>
<evidence type="ECO:0000256" key="2">
    <source>
        <dbReference type="ARBA" id="ARBA00022801"/>
    </source>
</evidence>
<dbReference type="CDD" id="cd18624">
    <property type="entry name" value="GH32_Fruct1-like"/>
    <property type="match status" value="1"/>
</dbReference>
<feature type="region of interest" description="Disordered" evidence="4">
    <location>
        <begin position="204"/>
        <end position="310"/>
    </location>
</feature>
<feature type="compositionally biased region" description="Low complexity" evidence="4">
    <location>
        <begin position="416"/>
        <end position="427"/>
    </location>
</feature>
<feature type="region of interest" description="Disordered" evidence="4">
    <location>
        <begin position="407"/>
        <end position="433"/>
    </location>
</feature>
<feature type="region of interest" description="Disordered" evidence="4">
    <location>
        <begin position="1"/>
        <end position="33"/>
    </location>
</feature>
<dbReference type="Pfam" id="PF14605">
    <property type="entry name" value="Nup35_RRM_2"/>
    <property type="match status" value="1"/>
</dbReference>
<dbReference type="SUPFAM" id="SSF56300">
    <property type="entry name" value="Metallo-dependent phosphatases"/>
    <property type="match status" value="1"/>
</dbReference>
<evidence type="ECO:0000313" key="7">
    <source>
        <dbReference type="EMBL" id="TPP44344.1"/>
    </source>
</evidence>
<dbReference type="GO" id="GO:0005975">
    <property type="term" value="P:carbohydrate metabolic process"/>
    <property type="evidence" value="ECO:0007669"/>
    <property type="project" value="InterPro"/>
</dbReference>
<accession>A0A504X862</accession>
<keyword evidence="2 7" id="KW-0378">Hydrolase</keyword>
<evidence type="ECO:0000259" key="5">
    <source>
        <dbReference type="Pfam" id="PF00251"/>
    </source>
</evidence>
<organism evidence="7 8">
    <name type="scientific">Leishmania donovani</name>
    <dbReference type="NCBI Taxonomy" id="5661"/>
    <lineage>
        <taxon>Eukaryota</taxon>
        <taxon>Discoba</taxon>
        <taxon>Euglenozoa</taxon>
        <taxon>Kinetoplastea</taxon>
        <taxon>Metakinetoplastina</taxon>
        <taxon>Trypanosomatida</taxon>
        <taxon>Trypanosomatidae</taxon>
        <taxon>Leishmaniinae</taxon>
        <taxon>Leishmania</taxon>
    </lineage>
</organism>
<feature type="compositionally biased region" description="Polar residues" evidence="4">
    <location>
        <begin position="273"/>
        <end position="297"/>
    </location>
</feature>
<dbReference type="SUPFAM" id="SSF49899">
    <property type="entry name" value="Concanavalin A-like lectins/glucanases"/>
    <property type="match status" value="1"/>
</dbReference>
<reference evidence="8" key="1">
    <citation type="submission" date="2019-02" db="EMBL/GenBank/DDBJ databases">
        <title>FDA dAtabase for Regulatory Grade micrObial Sequences (FDA-ARGOS): Supporting development and validation of Infectious Disease Dx tests.</title>
        <authorList>
            <person name="Duncan R."/>
            <person name="Fisher C."/>
            <person name="Tallon L."/>
            <person name="Sadzewicz L."/>
            <person name="Sengamalay N."/>
            <person name="Ott S."/>
            <person name="Godinez A."/>
            <person name="Nagaraj S."/>
            <person name="Vavikolanu K."/>
            <person name="Nadendla S."/>
            <person name="Aluvathingal J."/>
            <person name="Sichtig H."/>
        </authorList>
    </citation>
    <scope>NUCLEOTIDE SEQUENCE [LARGE SCALE GENOMIC DNA]</scope>
    <source>
        <strain evidence="8">FDAARGOS_361</strain>
    </source>
</reference>
<feature type="domain" description="Glycosyl hydrolase family 32 N-terminal" evidence="5">
    <location>
        <begin position="980"/>
        <end position="1304"/>
    </location>
</feature>
<dbReference type="InterPro" id="IPR013189">
    <property type="entry name" value="Glyco_hydro_32_C"/>
</dbReference>
<evidence type="ECO:0000256" key="4">
    <source>
        <dbReference type="SAM" id="MobiDB-lite"/>
    </source>
</evidence>
<dbReference type="Pfam" id="PF08244">
    <property type="entry name" value="Glyco_hydro_32C"/>
    <property type="match status" value="1"/>
</dbReference>
<dbReference type="SUPFAM" id="SSF75005">
    <property type="entry name" value="Arabinanase/levansucrase/invertase"/>
    <property type="match status" value="1"/>
</dbReference>
<evidence type="ECO:0000256" key="1">
    <source>
        <dbReference type="ARBA" id="ARBA00009902"/>
    </source>
</evidence>
<dbReference type="SMART" id="SM00640">
    <property type="entry name" value="Glyco_32"/>
    <property type="match status" value="1"/>
</dbReference>
<gene>
    <name evidence="7" type="ORF">CGC21_5885</name>
</gene>
<feature type="compositionally biased region" description="Low complexity" evidence="4">
    <location>
        <begin position="298"/>
        <end position="310"/>
    </location>
</feature>
<dbReference type="InterPro" id="IPR029052">
    <property type="entry name" value="Metallo-depent_PP-like"/>
</dbReference>
<name>A0A504X862_LEIDO</name>
<evidence type="ECO:0000256" key="3">
    <source>
        <dbReference type="ARBA" id="ARBA00023295"/>
    </source>
</evidence>
<evidence type="ECO:0000259" key="6">
    <source>
        <dbReference type="Pfam" id="PF08244"/>
    </source>
</evidence>
<dbReference type="InterPro" id="IPR001362">
    <property type="entry name" value="Glyco_hydro_32"/>
</dbReference>
<dbReference type="InterPro" id="IPR013148">
    <property type="entry name" value="Glyco_hydro_32_N"/>
</dbReference>
<dbReference type="InterPro" id="IPR013320">
    <property type="entry name" value="ConA-like_dom_sf"/>
</dbReference>
<evidence type="ECO:0000313" key="8">
    <source>
        <dbReference type="Proteomes" id="UP000318447"/>
    </source>
</evidence>
<protein>
    <submittedName>
        <fullName evidence="7">Glycosyl hydrolases 32 N-terminal domain family protein</fullName>
    </submittedName>
</protein>
<dbReference type="GO" id="GO:0004553">
    <property type="term" value="F:hydrolase activity, hydrolyzing O-glycosyl compounds"/>
    <property type="evidence" value="ECO:0007669"/>
    <property type="project" value="InterPro"/>
</dbReference>
<dbReference type="InterPro" id="IPR050551">
    <property type="entry name" value="Fructan_Metab_Enzymes"/>
</dbReference>
<feature type="compositionally biased region" description="Low complexity" evidence="4">
    <location>
        <begin position="226"/>
        <end position="253"/>
    </location>
</feature>
<dbReference type="InterPro" id="IPR018053">
    <property type="entry name" value="Glyco_hydro_32_AS"/>
</dbReference>
<sequence>MWKQTVGDWQERRQRRRGGPIPESPQVNVPDSADATESILRGFLPREFRDHVPQSAYPASDGPETRPQPSQYTRLEQQTLGCFIASTWVVVSGVSADDVLDVRDYFDAYVGRTVAHYLPLTTSARSEVYIQFASPLQAAQAVRTSSYSFNVEKGTAAESLRSFPAAGGMPEKPPRSLELAVGWCRDQVFLEWRERLRRQLLEARPQSQGGATLEPVSSVGKALHTSELPSSRSSAPPSLESSARGSDAAAATGGDDEDAAAHPLLPRHRGRPSGTQSVSHRSATTETSQSRFSESVSARTGAAAPGNSAAAVHPLVSGSKDYRHYNEAYRCDSGFFSDGLHSSFNGAGKQHTTLLSLFFHPCSSSPSARWTRFLYYPLRFVVLLSWTLWNMLAQLLPSRSAVVLKERPASRRQPEAAPGGVTPAAATQPLSPPRVIPQTSRWRLRRSLRASDVVPASASPFEYMSFLLYKYIPFAPEPEDVDVALWSWLVLHNPYPQQSLRLLKQSLLVRQRVVSAMTGRLQADGGLDVAAADVSQWTSFEKVGVMGGERLTGWEAQQPVKCRQELPVLLAIIIFTLVSFVSDVHYDPAYGTASAHGTCNTTSASPFGQPGCDSPAALLAIATSDIMMQRPTYTFFAGDWQRHGMSSTSLTTSDVFEPLSQYFARIMDVSKDPSFNRPPMTTVLGNNDVIPNYFFNITATPHTTLNTQIGIMEHYKLLNTTQGTVMSECGYYSGIASAHLRVLGVHTLVWTYNLSPALPDTETDPCGQLAWMESEINAARAAGQKVIIIGHIPPQPDVFRVINRGAVGPVEDDMYWKPMYQNAYTSLLSSNRDIIVLQLFGHSHRFAVLGDEEMGVPLIVINAMTPLYGNQPAYLIGDFDTATWKLKTLRQRFAQAAFVQWSSGLEVAAALGITDFSNVSAIHAAVAKMFTNDTLFENYMTLRTGGVVDDPCTTTFCRVYTVCAMLYATHNNINSCPQYHIRPPTNWINDPNGPYRDPVTGKIHLYMQYNPNGPLWGDIAWYHVTSDDYVKWTIPSTPIATYADRWYDKWGAYSGTMMNNNYSEPVMVYTCTEPENIQRQCVATISPSDLAGKRTLSFFEKSPLNPILTEESVPGLVGLGNFRDPTEWWRDPANPSQWLIAFAARIKDRDGDNAHIVLFSTTDPSFQSGYSFSHSLYVYKYDLDHMFECPDFFTLKQGGEHYLKVSTMPSHRDYIVYGSYQADPVTGKYVFIADPARSFTFIDYGPFYASKTFYDPILKRRMMWGWTNDELSNEQITSQGWSGVQNLLRGIEYDSVEKKIKTYPIAELKGLRLSHLYSRPETDPLVLVDGTPQILITAGANATRQHEIIVTFKLSSMDSFKGNTYYTESAAPEFGVMIRTNADLSQYTTVSVRMPAAVRQPISNRAQDTTWAPIKMYPGSGTNAASNCSAECAKERTCVSWTYTTSPSSTCALYWKTSRRVYNATAHSGTVNIPLLYMDRTHSGSIGSRQPLLGRSPVKQTNPNVVRLHIFVDDSVIEVFKDGGLETMTGRLYLPGGESQTGIAVYSKNMGSITVTASAEIFSMDSAFAAEAGPNLIRTYTNSYYNLLSALGVAS</sequence>
<dbReference type="Gene3D" id="3.60.21.10">
    <property type="match status" value="1"/>
</dbReference>
<dbReference type="VEuPathDB" id="TriTrypDB:LdBPK_350640.1"/>
<dbReference type="VEuPathDB" id="TriTrypDB:LdCL_350011300"/>
<dbReference type="Proteomes" id="UP000318447">
    <property type="component" value="Unassembled WGS sequence"/>
</dbReference>
<dbReference type="EMBL" id="RHLC01000003">
    <property type="protein sequence ID" value="TPP44344.1"/>
    <property type="molecule type" value="Genomic_DNA"/>
</dbReference>
<feature type="domain" description="Glycosyl hydrolase family 32 C-terminal" evidence="6">
    <location>
        <begin position="1341"/>
        <end position="1553"/>
    </location>
</feature>
<dbReference type="PROSITE" id="PS00609">
    <property type="entry name" value="GLYCOSYL_HYDROL_F32"/>
    <property type="match status" value="1"/>
</dbReference>
<dbReference type="Pfam" id="PF00251">
    <property type="entry name" value="Glyco_hydro_32N"/>
    <property type="match status" value="1"/>
</dbReference>
<dbReference type="Gene3D" id="2.60.120.560">
    <property type="entry name" value="Exo-inulinase, domain 1"/>
    <property type="match status" value="1"/>
</dbReference>
<keyword evidence="3" id="KW-0326">Glycosidase</keyword>
<proteinExistence type="inferred from homology"/>
<dbReference type="Gene3D" id="2.115.10.20">
    <property type="entry name" value="Glycosyl hydrolase domain, family 43"/>
    <property type="match status" value="1"/>
</dbReference>
<comment type="similarity">
    <text evidence="1">Belongs to the glycosyl hydrolase 32 family.</text>
</comment>
<comment type="caution">
    <text evidence="7">The sequence shown here is derived from an EMBL/GenBank/DDBJ whole genome shotgun (WGS) entry which is preliminary data.</text>
</comment>